<dbReference type="InterPro" id="IPR012495">
    <property type="entry name" value="TadE-like_dom"/>
</dbReference>
<dbReference type="RefSeq" id="WP_088861094.1">
    <property type="nucleotide sequence ID" value="NZ_CP022115.1"/>
</dbReference>
<dbReference type="EMBL" id="JAJAXM010000003">
    <property type="protein sequence ID" value="MCG9024723.1"/>
    <property type="molecule type" value="Genomic_DNA"/>
</dbReference>
<sequence length="180" mass="19642">MHALWHSERGSTALEFALVTPLVLVLIVGIIDIAVAMMTDAFLERSVRQASRLGITTTIPAGMTRDEAIRKVIQDGVGGWAGSNPLHIETRVYASFANIGQPEPCGDNSYAETGTCTGPYTDINGNGRWDADMGLASAGGRGDIVTYRVWFERPSFTGILKLVNVDLYHFERRIVVQNES</sequence>
<accession>A0ABD4SNM7</accession>
<proteinExistence type="predicted"/>
<feature type="transmembrane region" description="Helical" evidence="1">
    <location>
        <begin position="16"/>
        <end position="43"/>
    </location>
</feature>
<evidence type="ECO:0000259" key="2">
    <source>
        <dbReference type="Pfam" id="PF07811"/>
    </source>
</evidence>
<organism evidence="3 4">
    <name type="scientific">Laribacter hongkongensis</name>
    <dbReference type="NCBI Taxonomy" id="168471"/>
    <lineage>
        <taxon>Bacteria</taxon>
        <taxon>Pseudomonadati</taxon>
        <taxon>Pseudomonadota</taxon>
        <taxon>Betaproteobacteria</taxon>
        <taxon>Neisseriales</taxon>
        <taxon>Aquaspirillaceae</taxon>
        <taxon>Laribacter</taxon>
    </lineage>
</organism>
<keyword evidence="1" id="KW-1133">Transmembrane helix</keyword>
<evidence type="ECO:0000256" key="1">
    <source>
        <dbReference type="SAM" id="Phobius"/>
    </source>
</evidence>
<feature type="domain" description="TadE-like" evidence="2">
    <location>
        <begin position="10"/>
        <end position="52"/>
    </location>
</feature>
<gene>
    <name evidence="3" type="ORF">LH440_02160</name>
</gene>
<protein>
    <submittedName>
        <fullName evidence="3">Pilus assembly protein</fullName>
    </submittedName>
</protein>
<reference evidence="3 4" key="1">
    <citation type="submission" date="2021-10" db="EMBL/GenBank/DDBJ databases">
        <title>Whole-genome sequencing analysis of Laribacter hongkongensis: virulence gene profiles, carbohydrate-active enzyme prediction, and antimicrobial resistance characterization.</title>
        <authorList>
            <person name="Yuan P."/>
            <person name="Zhan Y."/>
            <person name="Chen D."/>
        </authorList>
    </citation>
    <scope>NUCLEOTIDE SEQUENCE [LARGE SCALE GENOMIC DNA]</scope>
    <source>
        <strain evidence="3 4">W67</strain>
    </source>
</reference>
<dbReference type="Proteomes" id="UP001200247">
    <property type="component" value="Unassembled WGS sequence"/>
</dbReference>
<evidence type="ECO:0000313" key="4">
    <source>
        <dbReference type="Proteomes" id="UP001200247"/>
    </source>
</evidence>
<dbReference type="AlphaFoldDB" id="A0ABD4SNM7"/>
<evidence type="ECO:0000313" key="3">
    <source>
        <dbReference type="EMBL" id="MCG9024723.1"/>
    </source>
</evidence>
<name>A0ABD4SNM7_9NEIS</name>
<keyword evidence="1" id="KW-0812">Transmembrane</keyword>
<keyword evidence="1" id="KW-0472">Membrane</keyword>
<comment type="caution">
    <text evidence="3">The sequence shown here is derived from an EMBL/GenBank/DDBJ whole genome shotgun (WGS) entry which is preliminary data.</text>
</comment>
<dbReference type="Pfam" id="PF07811">
    <property type="entry name" value="TadE"/>
    <property type="match status" value="1"/>
</dbReference>